<dbReference type="SUPFAM" id="SSF56436">
    <property type="entry name" value="C-type lectin-like"/>
    <property type="match status" value="1"/>
</dbReference>
<keyword evidence="4" id="KW-1185">Reference proteome</keyword>
<sequence>VNCRTGWISTNDSRSCYLFSNDSRDWTGAQSECLKHGGSLTEVETNNELIFLNHQVRIRSLDYWIGGTDNGTEDIFRWEPSGHPFNVTIFNVTHWGPGEPNNLGNIEHCVDYYQKTWNDAPCDTKVNYICEIK</sequence>
<dbReference type="Proteomes" id="UP000596742">
    <property type="component" value="Unassembled WGS sequence"/>
</dbReference>
<dbReference type="InterPro" id="IPR050111">
    <property type="entry name" value="C-type_lectin/snaclec_domain"/>
</dbReference>
<organism evidence="3 4">
    <name type="scientific">Mytilus galloprovincialis</name>
    <name type="common">Mediterranean mussel</name>
    <dbReference type="NCBI Taxonomy" id="29158"/>
    <lineage>
        <taxon>Eukaryota</taxon>
        <taxon>Metazoa</taxon>
        <taxon>Spiralia</taxon>
        <taxon>Lophotrochozoa</taxon>
        <taxon>Mollusca</taxon>
        <taxon>Bivalvia</taxon>
        <taxon>Autobranchia</taxon>
        <taxon>Pteriomorphia</taxon>
        <taxon>Mytilida</taxon>
        <taxon>Mytiloidea</taxon>
        <taxon>Mytilidae</taxon>
        <taxon>Mytilinae</taxon>
        <taxon>Mytilus</taxon>
    </lineage>
</organism>
<feature type="non-terminal residue" evidence="3">
    <location>
        <position position="133"/>
    </location>
</feature>
<evidence type="ECO:0000259" key="2">
    <source>
        <dbReference type="PROSITE" id="PS50041"/>
    </source>
</evidence>
<dbReference type="SMART" id="SM00034">
    <property type="entry name" value="CLECT"/>
    <property type="match status" value="1"/>
</dbReference>
<dbReference type="InterPro" id="IPR001304">
    <property type="entry name" value="C-type_lectin-like"/>
</dbReference>
<name>A0A8B6EGQ5_MYTGA</name>
<evidence type="ECO:0000313" key="4">
    <source>
        <dbReference type="Proteomes" id="UP000596742"/>
    </source>
</evidence>
<dbReference type="PANTHER" id="PTHR22803">
    <property type="entry name" value="MANNOSE, PHOSPHOLIPASE, LECTIN RECEPTOR RELATED"/>
    <property type="match status" value="1"/>
</dbReference>
<comment type="caution">
    <text evidence="3">The sequence shown here is derived from an EMBL/GenBank/DDBJ whole genome shotgun (WGS) entry which is preliminary data.</text>
</comment>
<dbReference type="CDD" id="cd00037">
    <property type="entry name" value="CLECT"/>
    <property type="match status" value="1"/>
</dbReference>
<dbReference type="PROSITE" id="PS50041">
    <property type="entry name" value="C_TYPE_LECTIN_2"/>
    <property type="match status" value="1"/>
</dbReference>
<evidence type="ECO:0000313" key="3">
    <source>
        <dbReference type="EMBL" id="VDI33700.1"/>
    </source>
</evidence>
<dbReference type="OrthoDB" id="6128183at2759"/>
<keyword evidence="1" id="KW-1015">Disulfide bond</keyword>
<proteinExistence type="predicted"/>
<protein>
    <recommendedName>
        <fullName evidence="2">C-type lectin domain-containing protein</fullName>
    </recommendedName>
</protein>
<dbReference type="InterPro" id="IPR016187">
    <property type="entry name" value="CTDL_fold"/>
</dbReference>
<dbReference type="InterPro" id="IPR018378">
    <property type="entry name" value="C-type_lectin_CS"/>
</dbReference>
<dbReference type="PROSITE" id="PS00615">
    <property type="entry name" value="C_TYPE_LECTIN_1"/>
    <property type="match status" value="1"/>
</dbReference>
<dbReference type="Gene3D" id="3.10.100.10">
    <property type="entry name" value="Mannose-Binding Protein A, subunit A"/>
    <property type="match status" value="1"/>
</dbReference>
<evidence type="ECO:0000256" key="1">
    <source>
        <dbReference type="ARBA" id="ARBA00023157"/>
    </source>
</evidence>
<accession>A0A8B6EGQ5</accession>
<dbReference type="InterPro" id="IPR016186">
    <property type="entry name" value="C-type_lectin-like/link_sf"/>
</dbReference>
<dbReference type="AlphaFoldDB" id="A0A8B6EGQ5"/>
<gene>
    <name evidence="3" type="ORF">MGAL_10B036312</name>
</gene>
<feature type="domain" description="C-type lectin" evidence="2">
    <location>
        <begin position="12"/>
        <end position="131"/>
    </location>
</feature>
<dbReference type="Pfam" id="PF00059">
    <property type="entry name" value="Lectin_C"/>
    <property type="match status" value="1"/>
</dbReference>
<feature type="non-terminal residue" evidence="3">
    <location>
        <position position="1"/>
    </location>
</feature>
<reference evidence="3" key="1">
    <citation type="submission" date="2018-11" db="EMBL/GenBank/DDBJ databases">
        <authorList>
            <person name="Alioto T."/>
            <person name="Alioto T."/>
        </authorList>
    </citation>
    <scope>NUCLEOTIDE SEQUENCE</scope>
</reference>
<dbReference type="EMBL" id="UYJE01005064">
    <property type="protein sequence ID" value="VDI33700.1"/>
    <property type="molecule type" value="Genomic_DNA"/>
</dbReference>